<evidence type="ECO:0000259" key="5">
    <source>
        <dbReference type="PROSITE" id="PS51519"/>
    </source>
</evidence>
<keyword evidence="1" id="KW-0805">Transcription regulation</keyword>
<dbReference type="PaxDb" id="55529-EKX35086"/>
<dbReference type="EnsemblProtists" id="EKX35086">
    <property type="protein sequence ID" value="EKX35086"/>
    <property type="gene ID" value="GUITHDRAFT_118742"/>
</dbReference>
<dbReference type="AlphaFoldDB" id="L1IFP8"/>
<keyword evidence="3" id="KW-0804">Transcription</keyword>
<evidence type="ECO:0000313" key="6">
    <source>
        <dbReference type="EMBL" id="EKX35086.1"/>
    </source>
</evidence>
<dbReference type="EMBL" id="JH993097">
    <property type="protein sequence ID" value="EKX35086.1"/>
    <property type="molecule type" value="Genomic_DNA"/>
</dbReference>
<evidence type="ECO:0000313" key="8">
    <source>
        <dbReference type="Proteomes" id="UP000011087"/>
    </source>
</evidence>
<dbReference type="KEGG" id="gtt:GUITHDRAFT_118742"/>
<keyword evidence="2" id="KW-0238">DNA-binding</keyword>
<keyword evidence="4" id="KW-0539">Nucleus</keyword>
<reference evidence="6 8" key="1">
    <citation type="journal article" date="2012" name="Nature">
        <title>Algal genomes reveal evolutionary mosaicism and the fate of nucleomorphs.</title>
        <authorList>
            <consortium name="DOE Joint Genome Institute"/>
            <person name="Curtis B.A."/>
            <person name="Tanifuji G."/>
            <person name="Burki F."/>
            <person name="Gruber A."/>
            <person name="Irimia M."/>
            <person name="Maruyama S."/>
            <person name="Arias M.C."/>
            <person name="Ball S.G."/>
            <person name="Gile G.H."/>
            <person name="Hirakawa Y."/>
            <person name="Hopkins J.F."/>
            <person name="Kuo A."/>
            <person name="Rensing S.A."/>
            <person name="Schmutz J."/>
            <person name="Symeonidi A."/>
            <person name="Elias M."/>
            <person name="Eveleigh R.J."/>
            <person name="Herman E.K."/>
            <person name="Klute M.J."/>
            <person name="Nakayama T."/>
            <person name="Obornik M."/>
            <person name="Reyes-Prieto A."/>
            <person name="Armbrust E.V."/>
            <person name="Aves S.J."/>
            <person name="Beiko R.G."/>
            <person name="Coutinho P."/>
            <person name="Dacks J.B."/>
            <person name="Durnford D.G."/>
            <person name="Fast N.M."/>
            <person name="Green B.R."/>
            <person name="Grisdale C.J."/>
            <person name="Hempel F."/>
            <person name="Henrissat B."/>
            <person name="Hoppner M.P."/>
            <person name="Ishida K."/>
            <person name="Kim E."/>
            <person name="Koreny L."/>
            <person name="Kroth P.G."/>
            <person name="Liu Y."/>
            <person name="Malik S.B."/>
            <person name="Maier U.G."/>
            <person name="McRose D."/>
            <person name="Mock T."/>
            <person name="Neilson J.A."/>
            <person name="Onodera N.T."/>
            <person name="Poole A.M."/>
            <person name="Pritham E.J."/>
            <person name="Richards T.A."/>
            <person name="Rocap G."/>
            <person name="Roy S.W."/>
            <person name="Sarai C."/>
            <person name="Schaack S."/>
            <person name="Shirato S."/>
            <person name="Slamovits C.H."/>
            <person name="Spencer D.F."/>
            <person name="Suzuki S."/>
            <person name="Worden A.Z."/>
            <person name="Zauner S."/>
            <person name="Barry K."/>
            <person name="Bell C."/>
            <person name="Bharti A.K."/>
            <person name="Crow J.A."/>
            <person name="Grimwood J."/>
            <person name="Kramer R."/>
            <person name="Lindquist E."/>
            <person name="Lucas S."/>
            <person name="Salamov A."/>
            <person name="McFadden G.I."/>
            <person name="Lane C.E."/>
            <person name="Keeling P.J."/>
            <person name="Gray M.W."/>
            <person name="Grigoriev I.V."/>
            <person name="Archibald J.M."/>
        </authorList>
    </citation>
    <scope>NUCLEOTIDE SEQUENCE</scope>
    <source>
        <strain evidence="6 8">CCMP2712</strain>
    </source>
</reference>
<dbReference type="RefSeq" id="XP_005822066.1">
    <property type="nucleotide sequence ID" value="XM_005822009.1"/>
</dbReference>
<sequence length="111" mass="12563">MEPFITILPRRRKGSPLPHADPVKRPVFLTSKDILALFHMQQKSAADKLGISLTALKMACKKLGLPRWPYMRTGPAEAEKEKEGKGRWATTSLELGELMEDAMRHCCEEED</sequence>
<name>L1IFP8_GUITC</name>
<dbReference type="GO" id="GO:0003677">
    <property type="term" value="F:DNA binding"/>
    <property type="evidence" value="ECO:0007669"/>
    <property type="project" value="UniProtKB-KW"/>
</dbReference>
<evidence type="ECO:0000256" key="3">
    <source>
        <dbReference type="ARBA" id="ARBA00023163"/>
    </source>
</evidence>
<accession>L1IFP8</accession>
<dbReference type="Proteomes" id="UP000011087">
    <property type="component" value="Unassembled WGS sequence"/>
</dbReference>
<protein>
    <recommendedName>
        <fullName evidence="5">RWP-RK domain-containing protein</fullName>
    </recommendedName>
</protein>
<proteinExistence type="predicted"/>
<reference evidence="8" key="2">
    <citation type="submission" date="2012-11" db="EMBL/GenBank/DDBJ databases">
        <authorList>
            <person name="Kuo A."/>
            <person name="Curtis B.A."/>
            <person name="Tanifuji G."/>
            <person name="Burki F."/>
            <person name="Gruber A."/>
            <person name="Irimia M."/>
            <person name="Maruyama S."/>
            <person name="Arias M.C."/>
            <person name="Ball S.G."/>
            <person name="Gile G.H."/>
            <person name="Hirakawa Y."/>
            <person name="Hopkins J.F."/>
            <person name="Rensing S.A."/>
            <person name="Schmutz J."/>
            <person name="Symeonidi A."/>
            <person name="Elias M."/>
            <person name="Eveleigh R.J."/>
            <person name="Herman E.K."/>
            <person name="Klute M.J."/>
            <person name="Nakayama T."/>
            <person name="Obornik M."/>
            <person name="Reyes-Prieto A."/>
            <person name="Armbrust E.V."/>
            <person name="Aves S.J."/>
            <person name="Beiko R.G."/>
            <person name="Coutinho P."/>
            <person name="Dacks J.B."/>
            <person name="Durnford D.G."/>
            <person name="Fast N.M."/>
            <person name="Green B.R."/>
            <person name="Grisdale C."/>
            <person name="Hempe F."/>
            <person name="Henrissat B."/>
            <person name="Hoppner M.P."/>
            <person name="Ishida K.-I."/>
            <person name="Kim E."/>
            <person name="Koreny L."/>
            <person name="Kroth P.G."/>
            <person name="Liu Y."/>
            <person name="Malik S.-B."/>
            <person name="Maier U.G."/>
            <person name="McRose D."/>
            <person name="Mock T."/>
            <person name="Neilson J.A."/>
            <person name="Onodera N.T."/>
            <person name="Poole A.M."/>
            <person name="Pritham E.J."/>
            <person name="Richards T.A."/>
            <person name="Rocap G."/>
            <person name="Roy S.W."/>
            <person name="Sarai C."/>
            <person name="Schaack S."/>
            <person name="Shirato S."/>
            <person name="Slamovits C.H."/>
            <person name="Spencer D.F."/>
            <person name="Suzuki S."/>
            <person name="Worden A.Z."/>
            <person name="Zauner S."/>
            <person name="Barry K."/>
            <person name="Bell C."/>
            <person name="Bharti A.K."/>
            <person name="Crow J.A."/>
            <person name="Grimwood J."/>
            <person name="Kramer R."/>
            <person name="Lindquist E."/>
            <person name="Lucas S."/>
            <person name="Salamov A."/>
            <person name="McFadden G.I."/>
            <person name="Lane C.E."/>
            <person name="Keeling P.J."/>
            <person name="Gray M.W."/>
            <person name="Grigoriev I.V."/>
            <person name="Archibald J.M."/>
        </authorList>
    </citation>
    <scope>NUCLEOTIDE SEQUENCE</scope>
    <source>
        <strain evidence="8">CCMP2712</strain>
    </source>
</reference>
<dbReference type="HOGENOM" id="CLU_092984_4_1_1"/>
<evidence type="ECO:0000256" key="4">
    <source>
        <dbReference type="ARBA" id="ARBA00023242"/>
    </source>
</evidence>
<evidence type="ECO:0000256" key="1">
    <source>
        <dbReference type="ARBA" id="ARBA00023015"/>
    </source>
</evidence>
<organism evidence="6">
    <name type="scientific">Guillardia theta (strain CCMP2712)</name>
    <name type="common">Cryptophyte</name>
    <dbReference type="NCBI Taxonomy" id="905079"/>
    <lineage>
        <taxon>Eukaryota</taxon>
        <taxon>Cryptophyceae</taxon>
        <taxon>Pyrenomonadales</taxon>
        <taxon>Geminigeraceae</taxon>
        <taxon>Guillardia</taxon>
    </lineage>
</organism>
<dbReference type="PROSITE" id="PS51519">
    <property type="entry name" value="RWP_RK"/>
    <property type="match status" value="1"/>
</dbReference>
<feature type="domain" description="RWP-RK" evidence="5">
    <location>
        <begin position="13"/>
        <end position="98"/>
    </location>
</feature>
<gene>
    <name evidence="6" type="ORF">GUITHDRAFT_118742</name>
</gene>
<dbReference type="InterPro" id="IPR003035">
    <property type="entry name" value="RWP-RK_dom"/>
</dbReference>
<reference evidence="7" key="3">
    <citation type="submission" date="2015-06" db="UniProtKB">
        <authorList>
            <consortium name="EnsemblProtists"/>
        </authorList>
    </citation>
    <scope>IDENTIFICATION</scope>
</reference>
<dbReference type="OrthoDB" id="6270329at2759"/>
<keyword evidence="8" id="KW-1185">Reference proteome</keyword>
<evidence type="ECO:0000313" key="7">
    <source>
        <dbReference type="EnsemblProtists" id="EKX35086"/>
    </source>
</evidence>
<dbReference type="GeneID" id="17291838"/>
<dbReference type="Pfam" id="PF02042">
    <property type="entry name" value="RWP-RK"/>
    <property type="match status" value="1"/>
</dbReference>
<evidence type="ECO:0000256" key="2">
    <source>
        <dbReference type="ARBA" id="ARBA00023125"/>
    </source>
</evidence>